<evidence type="ECO:0000259" key="9">
    <source>
        <dbReference type="Pfam" id="PF21269"/>
    </source>
</evidence>
<keyword evidence="11" id="KW-1185">Reference proteome</keyword>
<accession>A0A8H5MEF8</accession>
<feature type="domain" description="Glycosyl transferase family 1" evidence="8">
    <location>
        <begin position="506"/>
        <end position="691"/>
    </location>
</feature>
<dbReference type="Pfam" id="PF21269">
    <property type="entry name" value="TreT_GT1"/>
    <property type="match status" value="1"/>
</dbReference>
<keyword evidence="3" id="KW-0313">Glucose metabolism</keyword>
<evidence type="ECO:0008006" key="12">
    <source>
        <dbReference type="Google" id="ProtNLM"/>
    </source>
</evidence>
<evidence type="ECO:0000256" key="1">
    <source>
        <dbReference type="ARBA" id="ARBA00009481"/>
    </source>
</evidence>
<evidence type="ECO:0000256" key="3">
    <source>
        <dbReference type="ARBA" id="ARBA00022526"/>
    </source>
</evidence>
<evidence type="ECO:0000313" key="11">
    <source>
        <dbReference type="Proteomes" id="UP000518752"/>
    </source>
</evidence>
<dbReference type="GO" id="GO:0006006">
    <property type="term" value="P:glucose metabolic process"/>
    <property type="evidence" value="ECO:0007669"/>
    <property type="project" value="UniProtKB-KW"/>
</dbReference>
<gene>
    <name evidence="10" type="ORF">D9757_001956</name>
</gene>
<dbReference type="Pfam" id="PF00534">
    <property type="entry name" value="Glycos_transf_1"/>
    <property type="match status" value="1"/>
</dbReference>
<evidence type="ECO:0000256" key="6">
    <source>
        <dbReference type="ARBA" id="ARBA00023277"/>
    </source>
</evidence>
<dbReference type="Gene3D" id="3.40.50.2000">
    <property type="entry name" value="Glycogen Phosphorylase B"/>
    <property type="match status" value="2"/>
</dbReference>
<dbReference type="Proteomes" id="UP000518752">
    <property type="component" value="Unassembled WGS sequence"/>
</dbReference>
<dbReference type="SUPFAM" id="SSF53756">
    <property type="entry name" value="UDP-Glycosyltransferase/glycogen phosphorylase"/>
    <property type="match status" value="1"/>
</dbReference>
<dbReference type="OrthoDB" id="937291at2759"/>
<sequence>MAHSSQKFESVPSAAARRRLSSTSNANRPNVASTYVHLVPMWAGIAGSVVNNNQYEIAISIHDSVYNTDFTSIVFSHSPNTPETTGKDIEKRILETLRNFSQEHLCKFLGAGVTLSLLKDAPNLCTKLWLEIDVVPIVFNIKPFLTDSLTKPNIKHRISSTTGSYVPSGTETPTVFVEASHFAAGAPHLGVNATGKLPIVRTLDEQADSAARKCLMYYGPNNNPRLTIGPRNQVTVDAAGKIHLLDDIEEYRKTVGSGTWNAVNKLADELREKNIKIGFFSSTPQGGGVALMRHALIRFLNLLDVDAAWYVPNPSPSVFRTTKNNHNILQGVASPDLRLTQEAKDNFDAWILKNGLRWTAEGGPLAEGGVDVAFIDDPQMPGLIPLIRKVRPELPIIYRSHIEIRSEWVTHSSSGSDLLTLISLVHIPGSPQEEVWKYLWNNIQLADLFISHPVNKFVPHDVPTEKVALLGAATDWLDGLNKDLNPWDSSYYMGEFRSLCIKEKVNELGWPGRDYFVQVARFDPAKGIPNVIDSYARFRKLYASKPASEEDVPQLLICGHGAVDDPGERFYYVSYDQVLQQIHSDEYKEYARDIVVMRLPPSDQLLNALMANARVALQLSTREGFEVKVSEAIHAGVPIIACQTGGIPLQVEHGKSGYLTTPGDNATVAQHLFDLYTDVDLWNKMSQYAKTHVSDEVGTVGNAAAWLYLAVIYGARGSKIQPNGAWLNDMLRTETGEPYKEGEPKLPRGNLNVQG</sequence>
<dbReference type="AlphaFoldDB" id="A0A8H5MEF8"/>
<comment type="similarity">
    <text evidence="1">Belongs to the glycosyltransferase group 1 family. Glycosyltransferase 4 subfamily.</text>
</comment>
<evidence type="ECO:0000256" key="2">
    <source>
        <dbReference type="ARBA" id="ARBA00011738"/>
    </source>
</evidence>
<evidence type="ECO:0000256" key="4">
    <source>
        <dbReference type="ARBA" id="ARBA00022676"/>
    </source>
</evidence>
<dbReference type="InterPro" id="IPR001296">
    <property type="entry name" value="Glyco_trans_1"/>
</dbReference>
<evidence type="ECO:0000313" key="10">
    <source>
        <dbReference type="EMBL" id="KAF5391415.1"/>
    </source>
</evidence>
<dbReference type="InterPro" id="IPR052078">
    <property type="entry name" value="Trehalose_Metab_GTase"/>
</dbReference>
<dbReference type="CDD" id="cd03792">
    <property type="entry name" value="GT4_trehalose_phosphorylase"/>
    <property type="match status" value="1"/>
</dbReference>
<keyword evidence="4" id="KW-0328">Glycosyltransferase</keyword>
<feature type="domain" description="Trehalose synthase N-terminal" evidence="9">
    <location>
        <begin position="280"/>
        <end position="457"/>
    </location>
</feature>
<dbReference type="PANTHER" id="PTHR47779:SF1">
    <property type="entry name" value="SYNTHASE (CCG-9), PUTATIVE (AFU_ORTHOLOGUE AFUA_3G12100)-RELATED"/>
    <property type="match status" value="1"/>
</dbReference>
<reference evidence="10 11" key="1">
    <citation type="journal article" date="2020" name="ISME J.">
        <title>Uncovering the hidden diversity of litter-decomposition mechanisms in mushroom-forming fungi.</title>
        <authorList>
            <person name="Floudas D."/>
            <person name="Bentzer J."/>
            <person name="Ahren D."/>
            <person name="Johansson T."/>
            <person name="Persson P."/>
            <person name="Tunlid A."/>
        </authorList>
    </citation>
    <scope>NUCLEOTIDE SEQUENCE [LARGE SCALE GENOMIC DNA]</scope>
    <source>
        <strain evidence="10 11">CBS 406.79</strain>
    </source>
</reference>
<keyword evidence="6" id="KW-0119">Carbohydrate metabolism</keyword>
<protein>
    <recommendedName>
        <fullName evidence="12">Trehalose synthase</fullName>
    </recommendedName>
</protein>
<name>A0A8H5MEF8_9AGAR</name>
<dbReference type="InterPro" id="IPR049438">
    <property type="entry name" value="TreT_GT1"/>
</dbReference>
<evidence type="ECO:0000256" key="7">
    <source>
        <dbReference type="SAM" id="MobiDB-lite"/>
    </source>
</evidence>
<organism evidence="10 11">
    <name type="scientific">Collybiopsis confluens</name>
    <dbReference type="NCBI Taxonomy" id="2823264"/>
    <lineage>
        <taxon>Eukaryota</taxon>
        <taxon>Fungi</taxon>
        <taxon>Dikarya</taxon>
        <taxon>Basidiomycota</taxon>
        <taxon>Agaricomycotina</taxon>
        <taxon>Agaricomycetes</taxon>
        <taxon>Agaricomycetidae</taxon>
        <taxon>Agaricales</taxon>
        <taxon>Marasmiineae</taxon>
        <taxon>Omphalotaceae</taxon>
        <taxon>Collybiopsis</taxon>
    </lineage>
</organism>
<dbReference type="GO" id="GO:0016757">
    <property type="term" value="F:glycosyltransferase activity"/>
    <property type="evidence" value="ECO:0007669"/>
    <property type="project" value="UniProtKB-KW"/>
</dbReference>
<dbReference type="EMBL" id="JAACJN010000010">
    <property type="protein sequence ID" value="KAF5391415.1"/>
    <property type="molecule type" value="Genomic_DNA"/>
</dbReference>
<dbReference type="PANTHER" id="PTHR47779">
    <property type="entry name" value="SYNTHASE (CCG-9), PUTATIVE (AFU_ORTHOLOGUE AFUA_3G12100)-RELATED"/>
    <property type="match status" value="1"/>
</dbReference>
<comment type="caution">
    <text evidence="10">The sequence shown here is derived from an EMBL/GenBank/DDBJ whole genome shotgun (WGS) entry which is preliminary data.</text>
</comment>
<keyword evidence="5" id="KW-0808">Transferase</keyword>
<feature type="region of interest" description="Disordered" evidence="7">
    <location>
        <begin position="1"/>
        <end position="26"/>
    </location>
</feature>
<proteinExistence type="inferred from homology"/>
<evidence type="ECO:0000259" key="8">
    <source>
        <dbReference type="Pfam" id="PF00534"/>
    </source>
</evidence>
<evidence type="ECO:0000256" key="5">
    <source>
        <dbReference type="ARBA" id="ARBA00022679"/>
    </source>
</evidence>
<comment type="subunit">
    <text evidence="2">Homodimer.</text>
</comment>